<dbReference type="HOGENOM" id="CLU_1145183_0_0_2"/>
<evidence type="ECO:0000256" key="1">
    <source>
        <dbReference type="ARBA" id="ARBA00023172"/>
    </source>
</evidence>
<dbReference type="InterPro" id="IPR013762">
    <property type="entry name" value="Integrase-like_cat_sf"/>
</dbReference>
<accession>A0A0A7GEB8</accession>
<sequence>MTFRELKEVLDRPQRQSKKLNKIIIRPVDVENVIKGIYNTPKSPYDPPWKYAYFRIKHIANTLFLAYTGQRPQSTTDRLTFEDFEKALKRNPPMLWIPEEKDKESFPHWVPLHPVVVEWIKPVIEFRHLINAKDSVPVFPYNSLRIVLIDLDIKAHHTGMRIQPSHFRKFFEQMCNNVLMVHPGLRDYIMAHNTGSLDVQSYDGKLPSEIYRQYMEKWGKVNLVPPGVKLEKLVSMLPHTGD</sequence>
<dbReference type="GO" id="GO:0003677">
    <property type="term" value="F:DNA binding"/>
    <property type="evidence" value="ECO:0007669"/>
    <property type="project" value="InterPro"/>
</dbReference>
<protein>
    <submittedName>
        <fullName evidence="2">Uncharacterized protein</fullName>
    </submittedName>
</protein>
<dbReference type="InterPro" id="IPR011010">
    <property type="entry name" value="DNA_brk_join_enz"/>
</dbReference>
<keyword evidence="1" id="KW-0233">DNA recombination</keyword>
<dbReference type="eggNOG" id="arCOG08624">
    <property type="taxonomic scope" value="Archaea"/>
</dbReference>
<gene>
    <name evidence="2" type="ORF">GACE_1380</name>
</gene>
<dbReference type="Proteomes" id="UP000030624">
    <property type="component" value="Chromosome"/>
</dbReference>
<dbReference type="KEGG" id="gac:GACE_1380"/>
<dbReference type="EMBL" id="CP009552">
    <property type="protein sequence ID" value="AIY90420.1"/>
    <property type="molecule type" value="Genomic_DNA"/>
</dbReference>
<dbReference type="AlphaFoldDB" id="A0A0A7GEB8"/>
<reference evidence="2 3" key="1">
    <citation type="journal article" date="2015" name="Appl. Environ. Microbiol.">
        <title>The Geoglobus acetivorans genome: Fe(III) reduction, acetate utilization, autotrophic growth, and degradation of aromatic compounds in a hyperthermophilic archaeon.</title>
        <authorList>
            <person name="Mardanov A.V."/>
            <person name="Slododkina G.B."/>
            <person name="Slobodkin A.I."/>
            <person name="Beletsky A.V."/>
            <person name="Gavrilov S.N."/>
            <person name="Kublanov I.V."/>
            <person name="Bonch-Osmolovskaya E.A."/>
            <person name="Skryabin K.G."/>
            <person name="Ravin N.V."/>
        </authorList>
    </citation>
    <scope>NUCLEOTIDE SEQUENCE [LARGE SCALE GENOMIC DNA]</scope>
    <source>
        <strain evidence="2 3">SBH6</strain>
    </source>
</reference>
<evidence type="ECO:0000313" key="2">
    <source>
        <dbReference type="EMBL" id="AIY90420.1"/>
    </source>
</evidence>
<name>A0A0A7GEB8_GEOAI</name>
<dbReference type="GO" id="GO:0015074">
    <property type="term" value="P:DNA integration"/>
    <property type="evidence" value="ECO:0007669"/>
    <property type="project" value="InterPro"/>
</dbReference>
<evidence type="ECO:0000313" key="3">
    <source>
        <dbReference type="Proteomes" id="UP000030624"/>
    </source>
</evidence>
<proteinExistence type="predicted"/>
<dbReference type="SUPFAM" id="SSF56349">
    <property type="entry name" value="DNA breaking-rejoining enzymes"/>
    <property type="match status" value="1"/>
</dbReference>
<dbReference type="GO" id="GO:0006310">
    <property type="term" value="P:DNA recombination"/>
    <property type="evidence" value="ECO:0007669"/>
    <property type="project" value="UniProtKB-KW"/>
</dbReference>
<dbReference type="Gene3D" id="1.10.443.10">
    <property type="entry name" value="Intergrase catalytic core"/>
    <property type="match status" value="1"/>
</dbReference>
<organism evidence="2 3">
    <name type="scientific">Geoglobus acetivorans</name>
    <dbReference type="NCBI Taxonomy" id="565033"/>
    <lineage>
        <taxon>Archaea</taxon>
        <taxon>Methanobacteriati</taxon>
        <taxon>Methanobacteriota</taxon>
        <taxon>Archaeoglobi</taxon>
        <taxon>Archaeoglobales</taxon>
        <taxon>Archaeoglobaceae</taxon>
        <taxon>Geoglobus</taxon>
    </lineage>
</organism>